<dbReference type="Proteomes" id="UP001063228">
    <property type="component" value="Chromosome"/>
</dbReference>
<dbReference type="InterPro" id="IPR036188">
    <property type="entry name" value="FAD/NAD-bd_sf"/>
</dbReference>
<dbReference type="SUPFAM" id="SSF51905">
    <property type="entry name" value="FAD/NAD(P)-binding domain"/>
    <property type="match status" value="1"/>
</dbReference>
<feature type="domain" description="FAD dependent oxidoreductase" evidence="4">
    <location>
        <begin position="10"/>
        <end position="405"/>
    </location>
</feature>
<accession>A0ABY6FNZ1</accession>
<protein>
    <submittedName>
        <fullName evidence="5">D-amino acid dehydrogenase</fullName>
    </submittedName>
</protein>
<evidence type="ECO:0000256" key="3">
    <source>
        <dbReference type="SAM" id="Phobius"/>
    </source>
</evidence>
<evidence type="ECO:0000259" key="4">
    <source>
        <dbReference type="Pfam" id="PF01266"/>
    </source>
</evidence>
<dbReference type="InterPro" id="IPR006076">
    <property type="entry name" value="FAD-dep_OxRdtase"/>
</dbReference>
<dbReference type="PANTHER" id="PTHR13847:SF280">
    <property type="entry name" value="D-AMINO ACID DEHYDROGENASE"/>
    <property type="match status" value="1"/>
</dbReference>
<evidence type="ECO:0000313" key="5">
    <source>
        <dbReference type="EMBL" id="UXZ99261.1"/>
    </source>
</evidence>
<feature type="transmembrane region" description="Helical" evidence="3">
    <location>
        <begin position="7"/>
        <end position="27"/>
    </location>
</feature>
<keyword evidence="3" id="KW-0472">Membrane</keyword>
<dbReference type="EMBL" id="CP081201">
    <property type="protein sequence ID" value="UXZ99261.1"/>
    <property type="molecule type" value="Genomic_DNA"/>
</dbReference>
<dbReference type="Gene3D" id="3.30.9.10">
    <property type="entry name" value="D-Amino Acid Oxidase, subunit A, domain 2"/>
    <property type="match status" value="1"/>
</dbReference>
<reference evidence="5" key="1">
    <citation type="submission" date="2021-08" db="EMBL/GenBank/DDBJ databases">
        <title>Complete genome sequence of Pseudomonas phytophila.</title>
        <authorList>
            <person name="Weir B.S."/>
            <person name="Templeton M.D."/>
            <person name="Arshed S."/>
            <person name="Andersen M.T."/>
            <person name="Jayaraman J."/>
        </authorList>
    </citation>
    <scope>NUCLEOTIDE SEQUENCE</scope>
    <source>
        <strain evidence="5">ICMP 23753</strain>
    </source>
</reference>
<name>A0ABY6FNZ1_9PSED</name>
<sequence>MNQRRHSVQVIVIGAGVVGLTSAWYLANQGVQVTLVDRHQEVAQETSFANGGQLSYSYVAPLADPSVISKLPQWLLRDDSPLRFRPRLDPAQWRWCTEFLASCTTSAVRRTIGDMLGLSYLSRDSLDELLSQHALQFDLLRSGKLVIYRDAKALAGAEPMVDWQRSLGADQKILDGAACVALEPTLRGIGHELAGGIYTPGEATADCAGFCTGLRGLLEQMPNVTLALGTQVRELVHEGHRVVAVRTDKGDLEADAVVVAAGMFSVPLLRPLGVKLPLYGLRGYSLSVPMAAGSEAPRLSVTDAARKVVYAPLGERLRIAAMVDMGVDRAEVDPARIALLKQQVAETFPQLDLDQARTWAGLRPSTPHSKPIIDRAGRFSNLWLNVGQGALGFTLALGSARLLAAQILDQPSPIDPAPFRLN</sequence>
<dbReference type="Gene3D" id="3.50.50.60">
    <property type="entry name" value="FAD/NAD(P)-binding domain"/>
    <property type="match status" value="2"/>
</dbReference>
<gene>
    <name evidence="5" type="ORF">K3169_19420</name>
</gene>
<keyword evidence="3" id="KW-1133">Transmembrane helix</keyword>
<keyword evidence="6" id="KW-1185">Reference proteome</keyword>
<dbReference type="Pfam" id="PF01266">
    <property type="entry name" value="DAO"/>
    <property type="match status" value="1"/>
</dbReference>
<dbReference type="NCBIfam" id="NF001933">
    <property type="entry name" value="PRK00711.1"/>
    <property type="match status" value="1"/>
</dbReference>
<evidence type="ECO:0000256" key="1">
    <source>
        <dbReference type="ARBA" id="ARBA00009410"/>
    </source>
</evidence>
<comment type="similarity">
    <text evidence="1">Belongs to the DadA oxidoreductase family.</text>
</comment>
<evidence type="ECO:0000256" key="2">
    <source>
        <dbReference type="ARBA" id="ARBA00023002"/>
    </source>
</evidence>
<dbReference type="SUPFAM" id="SSF54373">
    <property type="entry name" value="FAD-linked reductases, C-terminal domain"/>
    <property type="match status" value="1"/>
</dbReference>
<dbReference type="PANTHER" id="PTHR13847">
    <property type="entry name" value="SARCOSINE DEHYDROGENASE-RELATED"/>
    <property type="match status" value="1"/>
</dbReference>
<organism evidence="5 6">
    <name type="scientific">Pseudomonas phytophila</name>
    <dbReference type="NCBI Taxonomy" id="2867264"/>
    <lineage>
        <taxon>Bacteria</taxon>
        <taxon>Pseudomonadati</taxon>
        <taxon>Pseudomonadota</taxon>
        <taxon>Gammaproteobacteria</taxon>
        <taxon>Pseudomonadales</taxon>
        <taxon>Pseudomonadaceae</taxon>
        <taxon>Pseudomonas</taxon>
    </lineage>
</organism>
<evidence type="ECO:0000313" key="6">
    <source>
        <dbReference type="Proteomes" id="UP001063228"/>
    </source>
</evidence>
<keyword evidence="2" id="KW-0560">Oxidoreductase</keyword>
<keyword evidence="3" id="KW-0812">Transmembrane</keyword>
<proteinExistence type="inferred from homology"/>